<evidence type="ECO:0000256" key="3">
    <source>
        <dbReference type="ARBA" id="ARBA00022525"/>
    </source>
</evidence>
<dbReference type="InterPro" id="IPR018114">
    <property type="entry name" value="TRYPSIN_HIS"/>
</dbReference>
<evidence type="ECO:0000313" key="13">
    <source>
        <dbReference type="EnsemblMetazoa" id="GAUT021060-PA"/>
    </source>
</evidence>
<dbReference type="InterPro" id="IPR050430">
    <property type="entry name" value="Peptidase_S1"/>
</dbReference>
<feature type="domain" description="Peptidase S1" evidence="12">
    <location>
        <begin position="20"/>
        <end position="230"/>
    </location>
</feature>
<name>A0A1A9UZQ7_GLOAU</name>
<comment type="subcellular location">
    <subcellularLocation>
        <location evidence="1">Secreted</location>
    </subcellularLocation>
</comment>
<dbReference type="PANTHER" id="PTHR24276:SF91">
    <property type="entry name" value="AT26814P-RELATED"/>
    <property type="match status" value="1"/>
</dbReference>
<dbReference type="PROSITE" id="PS00134">
    <property type="entry name" value="TRYPSIN_HIS"/>
    <property type="match status" value="1"/>
</dbReference>
<dbReference type="VEuPathDB" id="VectorBase:GAUT021060"/>
<dbReference type="EnsemblMetazoa" id="GAUT021060-RA">
    <property type="protein sequence ID" value="GAUT021060-PA"/>
    <property type="gene ID" value="GAUT021060"/>
</dbReference>
<dbReference type="GO" id="GO:0006508">
    <property type="term" value="P:proteolysis"/>
    <property type="evidence" value="ECO:0007669"/>
    <property type="project" value="UniProtKB-KW"/>
</dbReference>
<evidence type="ECO:0000256" key="10">
    <source>
        <dbReference type="ARBA" id="ARBA00077177"/>
    </source>
</evidence>
<dbReference type="PROSITE" id="PS00135">
    <property type="entry name" value="TRYPSIN_SER"/>
    <property type="match status" value="1"/>
</dbReference>
<accession>A0A1A9UZQ7</accession>
<proteinExistence type="inferred from homology"/>
<comment type="similarity">
    <text evidence="2">Belongs to the peptidase S1 family.</text>
</comment>
<dbReference type="Gene3D" id="2.40.10.10">
    <property type="entry name" value="Trypsin-like serine proteases"/>
    <property type="match status" value="1"/>
</dbReference>
<dbReference type="InterPro" id="IPR001254">
    <property type="entry name" value="Trypsin_dom"/>
</dbReference>
<evidence type="ECO:0000256" key="6">
    <source>
        <dbReference type="ARBA" id="ARBA00022825"/>
    </source>
</evidence>
<dbReference type="AlphaFoldDB" id="A0A1A9UZQ7"/>
<comment type="function">
    <text evidence="8">Protein with lectin and protease activity involved in the establishment of trypanosome infections in tsetse flies. Binds D-glucosamine and agglutinates bloodstream-form trypanosomes and rabbit red blood cells. Capable of inducing transformation of bloodstream-form trypanosomes into procyclic (midgut) forms in vitro.</text>
</comment>
<dbReference type="InterPro" id="IPR001314">
    <property type="entry name" value="Peptidase_S1A"/>
</dbReference>
<dbReference type="InterPro" id="IPR033116">
    <property type="entry name" value="TRYPSIN_SER"/>
</dbReference>
<keyword evidence="7" id="KW-1015">Disulfide bond</keyword>
<evidence type="ECO:0000256" key="1">
    <source>
        <dbReference type="ARBA" id="ARBA00004613"/>
    </source>
</evidence>
<evidence type="ECO:0000256" key="9">
    <source>
        <dbReference type="ARBA" id="ARBA00067663"/>
    </source>
</evidence>
<dbReference type="CDD" id="cd00190">
    <property type="entry name" value="Tryp_SPc"/>
    <property type="match status" value="1"/>
</dbReference>
<keyword evidence="3" id="KW-0964">Secreted</keyword>
<protein>
    <recommendedName>
        <fullName evidence="9">Lectizyme</fullName>
    </recommendedName>
    <alternativeName>
        <fullName evidence="10">Proteolytic lectin</fullName>
    </alternativeName>
</protein>
<dbReference type="SUPFAM" id="SSF50494">
    <property type="entry name" value="Trypsin-like serine proteases"/>
    <property type="match status" value="1"/>
</dbReference>
<dbReference type="PRINTS" id="PR00722">
    <property type="entry name" value="CHYMOTRYPSIN"/>
</dbReference>
<dbReference type="GO" id="GO:0005576">
    <property type="term" value="C:extracellular region"/>
    <property type="evidence" value="ECO:0007669"/>
    <property type="project" value="UniProtKB-SubCell"/>
</dbReference>
<keyword evidence="4 11" id="KW-0645">Protease</keyword>
<dbReference type="InterPro" id="IPR043504">
    <property type="entry name" value="Peptidase_S1_PA_chymotrypsin"/>
</dbReference>
<evidence type="ECO:0000256" key="11">
    <source>
        <dbReference type="RuleBase" id="RU363034"/>
    </source>
</evidence>
<evidence type="ECO:0000256" key="4">
    <source>
        <dbReference type="ARBA" id="ARBA00022670"/>
    </source>
</evidence>
<organism evidence="13 14">
    <name type="scientific">Glossina austeni</name>
    <name type="common">Savannah tsetse fly</name>
    <dbReference type="NCBI Taxonomy" id="7395"/>
    <lineage>
        <taxon>Eukaryota</taxon>
        <taxon>Metazoa</taxon>
        <taxon>Ecdysozoa</taxon>
        <taxon>Arthropoda</taxon>
        <taxon>Hexapoda</taxon>
        <taxon>Insecta</taxon>
        <taxon>Pterygota</taxon>
        <taxon>Neoptera</taxon>
        <taxon>Endopterygota</taxon>
        <taxon>Diptera</taxon>
        <taxon>Brachycera</taxon>
        <taxon>Muscomorpha</taxon>
        <taxon>Hippoboscoidea</taxon>
        <taxon>Glossinidae</taxon>
        <taxon>Glossina</taxon>
    </lineage>
</organism>
<dbReference type="STRING" id="7395.A0A1A9UZQ7"/>
<dbReference type="InterPro" id="IPR009003">
    <property type="entry name" value="Peptidase_S1_PA"/>
</dbReference>
<keyword evidence="6 11" id="KW-0720">Serine protease</keyword>
<dbReference type="GO" id="GO:0004252">
    <property type="term" value="F:serine-type endopeptidase activity"/>
    <property type="evidence" value="ECO:0007669"/>
    <property type="project" value="InterPro"/>
</dbReference>
<dbReference type="Proteomes" id="UP000078200">
    <property type="component" value="Unassembled WGS sequence"/>
</dbReference>
<keyword evidence="5 11" id="KW-0378">Hydrolase</keyword>
<dbReference type="SMART" id="SM00020">
    <property type="entry name" value="Tryp_SPc"/>
    <property type="match status" value="1"/>
</dbReference>
<reference evidence="13" key="1">
    <citation type="submission" date="2020-05" db="UniProtKB">
        <authorList>
            <consortium name="EnsemblMetazoa"/>
        </authorList>
    </citation>
    <scope>IDENTIFICATION</scope>
    <source>
        <strain evidence="13">TTRI</strain>
    </source>
</reference>
<evidence type="ECO:0000259" key="12">
    <source>
        <dbReference type="PROSITE" id="PS50240"/>
    </source>
</evidence>
<sequence length="230" mass="26210">MNNDVAILANGSQDNDTYLITGGYRRPDMDLFKYIVSVRKSNYDVYYGDDHICGGSIIGSRLILTAAHCVCKRFVNKNKWRAYDVSVVVGGRRRMSRNKDTARLSVQKTRCHENFTMETLLFDICLLILYEDINLNDRTAAIIKLPVTSVLPGTYCTTLGWGRMYEHGPLPDELLYVDLFVNTNETCMIRTYIFYKQICANNPEDFERDSCVGDSGGPLICNIMLFVIHI</sequence>
<dbReference type="PROSITE" id="PS50240">
    <property type="entry name" value="TRYPSIN_DOM"/>
    <property type="match status" value="1"/>
</dbReference>
<keyword evidence="14" id="KW-1185">Reference proteome</keyword>
<dbReference type="FunFam" id="2.40.10.10:FF:000068">
    <property type="entry name" value="transmembrane protease serine 2"/>
    <property type="match status" value="1"/>
</dbReference>
<evidence type="ECO:0000256" key="2">
    <source>
        <dbReference type="ARBA" id="ARBA00007664"/>
    </source>
</evidence>
<evidence type="ECO:0000313" key="14">
    <source>
        <dbReference type="Proteomes" id="UP000078200"/>
    </source>
</evidence>
<evidence type="ECO:0000256" key="7">
    <source>
        <dbReference type="ARBA" id="ARBA00023157"/>
    </source>
</evidence>
<dbReference type="PANTHER" id="PTHR24276">
    <property type="entry name" value="POLYSERASE-RELATED"/>
    <property type="match status" value="1"/>
</dbReference>
<dbReference type="Pfam" id="PF00089">
    <property type="entry name" value="Trypsin"/>
    <property type="match status" value="1"/>
</dbReference>
<evidence type="ECO:0000256" key="5">
    <source>
        <dbReference type="ARBA" id="ARBA00022801"/>
    </source>
</evidence>
<evidence type="ECO:0000256" key="8">
    <source>
        <dbReference type="ARBA" id="ARBA00057221"/>
    </source>
</evidence>